<evidence type="ECO:0000313" key="9">
    <source>
        <dbReference type="Proteomes" id="UP001360953"/>
    </source>
</evidence>
<feature type="domain" description="Major facilitator superfamily (MFS) profile" evidence="7">
    <location>
        <begin position="67"/>
        <end position="498"/>
    </location>
</feature>
<name>A0ABR1LJ70_9PEZI</name>
<comment type="caution">
    <text evidence="8">The sequence shown here is derived from an EMBL/GenBank/DDBJ whole genome shotgun (WGS) entry which is preliminary data.</text>
</comment>
<evidence type="ECO:0000256" key="1">
    <source>
        <dbReference type="ARBA" id="ARBA00004141"/>
    </source>
</evidence>
<keyword evidence="3 6" id="KW-1133">Transmembrane helix</keyword>
<proteinExistence type="predicted"/>
<dbReference type="Gene3D" id="1.20.1250.20">
    <property type="entry name" value="MFS general substrate transporter like domains"/>
    <property type="match status" value="1"/>
</dbReference>
<protein>
    <submittedName>
        <fullName evidence="8">MFS multidrug transporter-like protein</fullName>
    </submittedName>
</protein>
<feature type="transmembrane region" description="Helical" evidence="6">
    <location>
        <begin position="375"/>
        <end position="394"/>
    </location>
</feature>
<feature type="compositionally biased region" description="Basic and acidic residues" evidence="5">
    <location>
        <begin position="1"/>
        <end position="29"/>
    </location>
</feature>
<gene>
    <name evidence="8" type="ORF">J3D65DRAFT_446515</name>
</gene>
<feature type="transmembrane region" description="Helical" evidence="6">
    <location>
        <begin position="162"/>
        <end position="183"/>
    </location>
</feature>
<comment type="subcellular location">
    <subcellularLocation>
        <location evidence="1">Membrane</location>
        <topology evidence="1">Multi-pass membrane protein</topology>
    </subcellularLocation>
</comment>
<feature type="transmembrane region" description="Helical" evidence="6">
    <location>
        <begin position="132"/>
        <end position="150"/>
    </location>
</feature>
<feature type="transmembrane region" description="Helical" evidence="6">
    <location>
        <begin position="226"/>
        <end position="244"/>
    </location>
</feature>
<evidence type="ECO:0000256" key="3">
    <source>
        <dbReference type="ARBA" id="ARBA00022989"/>
    </source>
</evidence>
<dbReference type="SUPFAM" id="SSF103473">
    <property type="entry name" value="MFS general substrate transporter"/>
    <property type="match status" value="1"/>
</dbReference>
<dbReference type="PANTHER" id="PTHR23502:SF182">
    <property type="entry name" value="POLYAMINE TRANSPORTER, PUTATIVE-RELATED"/>
    <property type="match status" value="1"/>
</dbReference>
<dbReference type="InterPro" id="IPR036259">
    <property type="entry name" value="MFS_trans_sf"/>
</dbReference>
<evidence type="ECO:0000256" key="2">
    <source>
        <dbReference type="ARBA" id="ARBA00022692"/>
    </source>
</evidence>
<dbReference type="RefSeq" id="XP_066653991.1">
    <property type="nucleotide sequence ID" value="XM_066796303.1"/>
</dbReference>
<reference evidence="8 9" key="1">
    <citation type="submission" date="2024-04" db="EMBL/GenBank/DDBJ databases">
        <title>Phyllosticta paracitricarpa is synonymous to the EU quarantine fungus P. citricarpa based on phylogenomic analyses.</title>
        <authorList>
            <consortium name="Lawrence Berkeley National Laboratory"/>
            <person name="Van ingen-buijs V.A."/>
            <person name="Van westerhoven A.C."/>
            <person name="Haridas S."/>
            <person name="Skiadas P."/>
            <person name="Martin F."/>
            <person name="Groenewald J.Z."/>
            <person name="Crous P.W."/>
            <person name="Seidl M.F."/>
        </authorList>
    </citation>
    <scope>NUCLEOTIDE SEQUENCE [LARGE SCALE GENOMIC DNA]</scope>
    <source>
        <strain evidence="8 9">CPC 17464</strain>
    </source>
</reference>
<evidence type="ECO:0000256" key="6">
    <source>
        <dbReference type="SAM" id="Phobius"/>
    </source>
</evidence>
<dbReference type="InterPro" id="IPR011701">
    <property type="entry name" value="MFS"/>
</dbReference>
<feature type="region of interest" description="Disordered" evidence="5">
    <location>
        <begin position="1"/>
        <end position="58"/>
    </location>
</feature>
<organism evidence="8 9">
    <name type="scientific">Phyllosticta citribraziliensis</name>
    <dbReference type="NCBI Taxonomy" id="989973"/>
    <lineage>
        <taxon>Eukaryota</taxon>
        <taxon>Fungi</taxon>
        <taxon>Dikarya</taxon>
        <taxon>Ascomycota</taxon>
        <taxon>Pezizomycotina</taxon>
        <taxon>Dothideomycetes</taxon>
        <taxon>Dothideomycetes incertae sedis</taxon>
        <taxon>Botryosphaeriales</taxon>
        <taxon>Phyllostictaceae</taxon>
        <taxon>Phyllosticta</taxon>
    </lineage>
</organism>
<feature type="transmembrane region" description="Helical" evidence="6">
    <location>
        <begin position="469"/>
        <end position="489"/>
    </location>
</feature>
<dbReference type="PANTHER" id="PTHR23502">
    <property type="entry name" value="MAJOR FACILITATOR SUPERFAMILY"/>
    <property type="match status" value="1"/>
</dbReference>
<feature type="transmembrane region" description="Helical" evidence="6">
    <location>
        <begin position="291"/>
        <end position="310"/>
    </location>
</feature>
<feature type="transmembrane region" description="Helical" evidence="6">
    <location>
        <begin position="400"/>
        <end position="422"/>
    </location>
</feature>
<dbReference type="Proteomes" id="UP001360953">
    <property type="component" value="Unassembled WGS sequence"/>
</dbReference>
<evidence type="ECO:0000256" key="4">
    <source>
        <dbReference type="ARBA" id="ARBA00023136"/>
    </source>
</evidence>
<dbReference type="PROSITE" id="PS50850">
    <property type="entry name" value="MFS"/>
    <property type="match status" value="1"/>
</dbReference>
<dbReference type="EMBL" id="JBBPEH010000008">
    <property type="protein sequence ID" value="KAK7535266.1"/>
    <property type="molecule type" value="Genomic_DNA"/>
</dbReference>
<dbReference type="InterPro" id="IPR020846">
    <property type="entry name" value="MFS_dom"/>
</dbReference>
<keyword evidence="9" id="KW-1185">Reference proteome</keyword>
<evidence type="ECO:0000256" key="5">
    <source>
        <dbReference type="SAM" id="MobiDB-lite"/>
    </source>
</evidence>
<dbReference type="Pfam" id="PF07690">
    <property type="entry name" value="MFS_1"/>
    <property type="match status" value="1"/>
</dbReference>
<feature type="transmembrane region" description="Helical" evidence="6">
    <location>
        <begin position="434"/>
        <end position="457"/>
    </location>
</feature>
<accession>A0ABR1LJ70</accession>
<evidence type="ECO:0000259" key="7">
    <source>
        <dbReference type="PROSITE" id="PS50850"/>
    </source>
</evidence>
<sequence length="506" mass="55461">MANDDERNTTPDSPHVKQDHDRLSLDVEKASLSVGEDNNSNPPTVSWDGPDDPENPRNWSHLKRAVVTGVIGLVAFIVSLGSSAYTPAVFEIREKFNVSTTAALLGLSLYVVGLAFGPIMAAPISETAGRNVVYITTFPVFMLFTMGAGFSDSFGSLLVCRFFAGFFGGPVMAVGAGSAADMYADRWQIVGTAAYITWPFLGPSLGPIVGGFVAEHKGWRWTQWTILFGALPIYLMTLCIPETYEKTLMKRRAKQRGLPPPRREYEGAAALKFLISVTLIRPMHMLLVEPIVTFISFYCAFCFAVLFAFFEAYPLVFGGIYGMSLSHGGLPFLGIAVGVLIAVVTALWVDEKWYQPQRRAALAAGKKQAAPEHRLYVAMMGSLGMPVGLFWFGWTARADVSYWSPLLAGVPFAWGTMAIFIGTSNYMVNTYGPLTCASVFAAFGFVRYVLGAAFPLFTIQMYTNLGVDWASSLLAFISLALLPIPWVLFKWGPKIRSMSRYDTIAD</sequence>
<feature type="transmembrane region" description="Helical" evidence="6">
    <location>
        <begin position="98"/>
        <end position="120"/>
    </location>
</feature>
<evidence type="ECO:0000313" key="8">
    <source>
        <dbReference type="EMBL" id="KAK7535266.1"/>
    </source>
</evidence>
<keyword evidence="2 6" id="KW-0812">Transmembrane</keyword>
<feature type="transmembrane region" description="Helical" evidence="6">
    <location>
        <begin position="65"/>
        <end position="86"/>
    </location>
</feature>
<keyword evidence="4 6" id="KW-0472">Membrane</keyword>
<feature type="transmembrane region" description="Helical" evidence="6">
    <location>
        <begin position="195"/>
        <end position="214"/>
    </location>
</feature>
<feature type="transmembrane region" description="Helical" evidence="6">
    <location>
        <begin position="330"/>
        <end position="349"/>
    </location>
</feature>
<dbReference type="CDD" id="cd17323">
    <property type="entry name" value="MFS_Tpo1_MDR_like"/>
    <property type="match status" value="1"/>
</dbReference>
<dbReference type="GeneID" id="92029209"/>